<dbReference type="CDD" id="cd07989">
    <property type="entry name" value="LPLAT_AGPAT-like"/>
    <property type="match status" value="1"/>
</dbReference>
<dbReference type="PANTHER" id="PTHR10434">
    <property type="entry name" value="1-ACYL-SN-GLYCEROL-3-PHOSPHATE ACYLTRANSFERASE"/>
    <property type="match status" value="1"/>
</dbReference>
<keyword evidence="8" id="KW-1185">Reference proteome</keyword>
<evidence type="ECO:0000256" key="4">
    <source>
        <dbReference type="ARBA" id="ARBA00023098"/>
    </source>
</evidence>
<evidence type="ECO:0000259" key="6">
    <source>
        <dbReference type="SMART" id="SM00563"/>
    </source>
</evidence>
<keyword evidence="3" id="KW-0808">Transferase</keyword>
<dbReference type="Proteomes" id="UP001500630">
    <property type="component" value="Unassembled WGS sequence"/>
</dbReference>
<organism evidence="7 8">
    <name type="scientific">Nonomuraea rosea</name>
    <dbReference type="NCBI Taxonomy" id="638574"/>
    <lineage>
        <taxon>Bacteria</taxon>
        <taxon>Bacillati</taxon>
        <taxon>Actinomycetota</taxon>
        <taxon>Actinomycetes</taxon>
        <taxon>Streptosporangiales</taxon>
        <taxon>Streptosporangiaceae</taxon>
        <taxon>Nonomuraea</taxon>
    </lineage>
</organism>
<dbReference type="InterPro" id="IPR002123">
    <property type="entry name" value="Plipid/glycerol_acylTrfase"/>
</dbReference>
<feature type="domain" description="Phospholipid/glycerol acyltransferase" evidence="6">
    <location>
        <begin position="172"/>
        <end position="284"/>
    </location>
</feature>
<accession>A0ABP6X009</accession>
<dbReference type="PANTHER" id="PTHR10434:SF64">
    <property type="entry name" value="1-ACYL-SN-GLYCEROL-3-PHOSPHATE ACYLTRANSFERASE-RELATED"/>
    <property type="match status" value="1"/>
</dbReference>
<evidence type="ECO:0000256" key="3">
    <source>
        <dbReference type="ARBA" id="ARBA00022679"/>
    </source>
</evidence>
<keyword evidence="5 7" id="KW-0012">Acyltransferase</keyword>
<sequence length="358" mass="35906">MTTAIHTGETGAGEKGRLAEIAGLGANGAAGNGVAGGVAAAAGPWRPVSPCSPDACLGAPAALAGPVHRVARLLAAVLVVLAGLPLSLAATRTSPARQAAITRAWARTLLHALGVEVRVTAQSGGEVRVTAPAAAGPSGVELRVTTPAAAGPSGGGARVTEPAVAGPVGGGVLVVANHVSWLDPLVIAATVPSRPLAKREVAAWPVVGRLTAASGALFIDRDRLSALPAAVETIANALRAGHTVAAFPEGTTWCGRGMGRFRPAVFQAALDAGAEIRPVTLRYREGETHSTRPSFVGDDSLLASALRVTATRGLVAEVVVLAPIRHRSGTAGKGRERAALAGIAESRVRARIPESHPA</sequence>
<name>A0ABP6X009_9ACTN</name>
<comment type="pathway">
    <text evidence="1">Lipid metabolism.</text>
</comment>
<dbReference type="SUPFAM" id="SSF69593">
    <property type="entry name" value="Glycerol-3-phosphate (1)-acyltransferase"/>
    <property type="match status" value="1"/>
</dbReference>
<dbReference type="GO" id="GO:0016746">
    <property type="term" value="F:acyltransferase activity"/>
    <property type="evidence" value="ECO:0007669"/>
    <property type="project" value="UniProtKB-KW"/>
</dbReference>
<comment type="caution">
    <text evidence="7">The sequence shown here is derived from an EMBL/GenBank/DDBJ whole genome shotgun (WGS) entry which is preliminary data.</text>
</comment>
<evidence type="ECO:0000313" key="7">
    <source>
        <dbReference type="EMBL" id="GAA3556757.1"/>
    </source>
</evidence>
<dbReference type="Pfam" id="PF01553">
    <property type="entry name" value="Acyltransferase"/>
    <property type="match status" value="1"/>
</dbReference>
<dbReference type="RefSeq" id="WP_345563974.1">
    <property type="nucleotide sequence ID" value="NZ_BAABDQ010000008.1"/>
</dbReference>
<evidence type="ECO:0000256" key="1">
    <source>
        <dbReference type="ARBA" id="ARBA00005189"/>
    </source>
</evidence>
<protein>
    <submittedName>
        <fullName evidence="7">Lysophospholipid acyltransferase family protein</fullName>
    </submittedName>
</protein>
<evidence type="ECO:0000313" key="8">
    <source>
        <dbReference type="Proteomes" id="UP001500630"/>
    </source>
</evidence>
<reference evidence="8" key="1">
    <citation type="journal article" date="2019" name="Int. J. Syst. Evol. Microbiol.">
        <title>The Global Catalogue of Microorganisms (GCM) 10K type strain sequencing project: providing services to taxonomists for standard genome sequencing and annotation.</title>
        <authorList>
            <consortium name="The Broad Institute Genomics Platform"/>
            <consortium name="The Broad Institute Genome Sequencing Center for Infectious Disease"/>
            <person name="Wu L."/>
            <person name="Ma J."/>
        </authorList>
    </citation>
    <scope>NUCLEOTIDE SEQUENCE [LARGE SCALE GENOMIC DNA]</scope>
    <source>
        <strain evidence="8">JCM 17326</strain>
    </source>
</reference>
<evidence type="ECO:0000256" key="5">
    <source>
        <dbReference type="ARBA" id="ARBA00023315"/>
    </source>
</evidence>
<keyword evidence="4" id="KW-0443">Lipid metabolism</keyword>
<dbReference type="EMBL" id="BAABDQ010000008">
    <property type="protein sequence ID" value="GAA3556757.1"/>
    <property type="molecule type" value="Genomic_DNA"/>
</dbReference>
<keyword evidence="2" id="KW-0444">Lipid biosynthesis</keyword>
<gene>
    <name evidence="7" type="ORF">GCM10022419_041630</name>
</gene>
<proteinExistence type="predicted"/>
<dbReference type="SMART" id="SM00563">
    <property type="entry name" value="PlsC"/>
    <property type="match status" value="1"/>
</dbReference>
<evidence type="ECO:0000256" key="2">
    <source>
        <dbReference type="ARBA" id="ARBA00022516"/>
    </source>
</evidence>